<dbReference type="InterPro" id="IPR019775">
    <property type="entry name" value="WD40_repeat_CS"/>
</dbReference>
<feature type="compositionally biased region" description="Polar residues" evidence="4">
    <location>
        <begin position="784"/>
        <end position="824"/>
    </location>
</feature>
<evidence type="ECO:0000256" key="3">
    <source>
        <dbReference type="PROSITE-ProRule" id="PRU00221"/>
    </source>
</evidence>
<dbReference type="OMA" id="HHREANF"/>
<feature type="compositionally biased region" description="Low complexity" evidence="4">
    <location>
        <begin position="1"/>
        <end position="12"/>
    </location>
</feature>
<accession>A0A0D2L6J7</accession>
<feature type="compositionally biased region" description="Polar residues" evidence="4">
    <location>
        <begin position="184"/>
        <end position="205"/>
    </location>
</feature>
<feature type="repeat" description="WD" evidence="3">
    <location>
        <begin position="544"/>
        <end position="583"/>
    </location>
</feature>
<dbReference type="PANTHER" id="PTHR47438:SF1">
    <property type="entry name" value="PHOSPHATE METABOLISM PROTEIN 8-RELATED"/>
    <property type="match status" value="1"/>
</dbReference>
<feature type="compositionally biased region" description="Low complexity" evidence="4">
    <location>
        <begin position="75"/>
        <end position="92"/>
    </location>
</feature>
<feature type="region of interest" description="Disordered" evidence="4">
    <location>
        <begin position="784"/>
        <end position="862"/>
    </location>
</feature>
<protein>
    <recommendedName>
        <fullName evidence="5">F-box domain-containing protein</fullName>
    </recommendedName>
</protein>
<proteinExistence type="predicted"/>
<feature type="compositionally biased region" description="Low complexity" evidence="4">
    <location>
        <begin position="125"/>
        <end position="138"/>
    </location>
</feature>
<gene>
    <name evidence="6" type="ORF">HYPSUDRAFT_186286</name>
</gene>
<keyword evidence="2" id="KW-0677">Repeat</keyword>
<evidence type="ECO:0000256" key="4">
    <source>
        <dbReference type="SAM" id="MobiDB-lite"/>
    </source>
</evidence>
<feature type="compositionally biased region" description="Polar residues" evidence="4">
    <location>
        <begin position="106"/>
        <end position="122"/>
    </location>
</feature>
<dbReference type="PANTHER" id="PTHR47438">
    <property type="entry name" value="PHOSPHATE METABOLISM PROTEIN 8-RELATED"/>
    <property type="match status" value="1"/>
</dbReference>
<dbReference type="PROSITE" id="PS50294">
    <property type="entry name" value="WD_REPEATS_REGION"/>
    <property type="match status" value="1"/>
</dbReference>
<dbReference type="InterPro" id="IPR015943">
    <property type="entry name" value="WD40/YVTN_repeat-like_dom_sf"/>
</dbReference>
<evidence type="ECO:0000256" key="1">
    <source>
        <dbReference type="ARBA" id="ARBA00022574"/>
    </source>
</evidence>
<organism evidence="6 7">
    <name type="scientific">Hypholoma sublateritium (strain FD-334 SS-4)</name>
    <dbReference type="NCBI Taxonomy" id="945553"/>
    <lineage>
        <taxon>Eukaryota</taxon>
        <taxon>Fungi</taxon>
        <taxon>Dikarya</taxon>
        <taxon>Basidiomycota</taxon>
        <taxon>Agaricomycotina</taxon>
        <taxon>Agaricomycetes</taxon>
        <taxon>Agaricomycetidae</taxon>
        <taxon>Agaricales</taxon>
        <taxon>Agaricineae</taxon>
        <taxon>Strophariaceae</taxon>
        <taxon>Hypholoma</taxon>
    </lineage>
</organism>
<dbReference type="GO" id="GO:0009166">
    <property type="term" value="P:nucleotide catabolic process"/>
    <property type="evidence" value="ECO:0007669"/>
    <property type="project" value="TreeGrafter"/>
</dbReference>
<dbReference type="Pfam" id="PF00400">
    <property type="entry name" value="WD40"/>
    <property type="match status" value="2"/>
</dbReference>
<feature type="compositionally biased region" description="Polar residues" evidence="4">
    <location>
        <begin position="158"/>
        <end position="176"/>
    </location>
</feature>
<name>A0A0D2L6J7_HYPSF</name>
<dbReference type="PROSITE" id="PS50181">
    <property type="entry name" value="FBOX"/>
    <property type="match status" value="1"/>
</dbReference>
<keyword evidence="7" id="KW-1185">Reference proteome</keyword>
<evidence type="ECO:0000313" key="7">
    <source>
        <dbReference type="Proteomes" id="UP000054270"/>
    </source>
</evidence>
<dbReference type="PROSITE" id="PS50082">
    <property type="entry name" value="WD_REPEATS_2"/>
    <property type="match status" value="2"/>
</dbReference>
<dbReference type="PROSITE" id="PS00678">
    <property type="entry name" value="WD_REPEATS_1"/>
    <property type="match status" value="1"/>
</dbReference>
<feature type="region of interest" description="Disordered" evidence="4">
    <location>
        <begin position="1"/>
        <end position="262"/>
    </location>
</feature>
<dbReference type="InterPro" id="IPR036322">
    <property type="entry name" value="WD40_repeat_dom_sf"/>
</dbReference>
<sequence>MASSRPSESSARFSKRPSDLNSSMSSTSISKPRTSSTASATTLASGSTTIRTSNKMPPPSAPPSNGTPVPVPSVSAKRLSSSIPSLSGNSRRISAPVQSFPRFDPSLSTSGVPANLSRTPSIAGSMRTMRTTSMYMSSPSGQKTAREPDPSPTRVRSRITSMTPSRRQHASESLTKSPHALLSASPSISLTTPSPQAKVRTQQGLPGTPPKFNLQQTPTKQPSTTPQATPKKIDRTPSKSSTEVFSPPAATGKVHSNGTGTGTAVATDDGLGNAFWDGDDMSLEMVTDVNDGDVDEDMETALQGILNMHTRKILHYKRLLERAQASTAAQLHALQAQVRALREASPSAVSSAQVHQLLGADIDGLCVCGGKRNKGYWSGYRDDEEYDEAGDLAKALRGDGKGQFNELEVRKALRGLGRDERMRLIAIILDSCLPGDIRLQILLLEKYAKSTFDVLGNLAPNLSFRILKYLSVSELLAVEPVSRKWQDIVHHPALWQYHCLRITANDPSPVVPPAQPEGWEPLYRSLHHRESNFRNALPQTIRFLNGHTNFCTTLLLRGKRLISGSYDETIRFWDIETGEMKKCLQVKKPVSCVDFLAEEEVFVVGFHDVGRVHLFSSVTFTPLQQLAGHLNGIRAVALSSKNLVSAGADKALVCWDWRAGTKIVRFGQQTTVNIGVQLIPGDGGSGAGDEGERVVSVTIDGIVRVFSIKRREMLSQFKLSDLGAGDPVLNSKLFNVGTAPNNMLQWFAATGTQMTCATKSVILHLQWQEGDAAPIVSPAITASSPLSMSASQGPPRTRTGSVLGNSVLGRSTHSTNLSTPNRRTSLVAPAPGGGVSTLKSRLSVSGSRTPTTPLSPSPGPGGFPVRFGRAAILTAPPRVVALVETPDVAVGAVDARKRRVVTATRFSSRAGADRRIFMTTHQDRPAPRAVPQGEAEDEDDLTFIMQAAPVAPAVDIDTDIVPLGGAWGALADVSLGSTIGLKGLLGPLPPKFAGLATPEKNPMSMQLSHEEVVVGCADGTIYVMNFVGYQYQLERRANMEEYSLANEEDEDY</sequence>
<feature type="domain" description="F-box" evidence="5">
    <location>
        <begin position="452"/>
        <end position="498"/>
    </location>
</feature>
<dbReference type="Pfam" id="PF12937">
    <property type="entry name" value="F-box-like"/>
    <property type="match status" value="1"/>
</dbReference>
<evidence type="ECO:0000259" key="5">
    <source>
        <dbReference type="PROSITE" id="PS50181"/>
    </source>
</evidence>
<dbReference type="SUPFAM" id="SSF81383">
    <property type="entry name" value="F-box domain"/>
    <property type="match status" value="1"/>
</dbReference>
<feature type="repeat" description="WD" evidence="3">
    <location>
        <begin position="626"/>
        <end position="665"/>
    </location>
</feature>
<reference evidence="7" key="1">
    <citation type="submission" date="2014-04" db="EMBL/GenBank/DDBJ databases">
        <title>Evolutionary Origins and Diversification of the Mycorrhizal Mutualists.</title>
        <authorList>
            <consortium name="DOE Joint Genome Institute"/>
            <consortium name="Mycorrhizal Genomics Consortium"/>
            <person name="Kohler A."/>
            <person name="Kuo A."/>
            <person name="Nagy L.G."/>
            <person name="Floudas D."/>
            <person name="Copeland A."/>
            <person name="Barry K.W."/>
            <person name="Cichocki N."/>
            <person name="Veneault-Fourrey C."/>
            <person name="LaButti K."/>
            <person name="Lindquist E.A."/>
            <person name="Lipzen A."/>
            <person name="Lundell T."/>
            <person name="Morin E."/>
            <person name="Murat C."/>
            <person name="Riley R."/>
            <person name="Ohm R."/>
            <person name="Sun H."/>
            <person name="Tunlid A."/>
            <person name="Henrissat B."/>
            <person name="Grigoriev I.V."/>
            <person name="Hibbett D.S."/>
            <person name="Martin F."/>
        </authorList>
    </citation>
    <scope>NUCLEOTIDE SEQUENCE [LARGE SCALE GENOMIC DNA]</scope>
    <source>
        <strain evidence="7">FD-334 SS-4</strain>
    </source>
</reference>
<dbReference type="Gene3D" id="2.130.10.10">
    <property type="entry name" value="YVTN repeat-like/Quinoprotein amine dehydrogenase"/>
    <property type="match status" value="1"/>
</dbReference>
<dbReference type="AlphaFoldDB" id="A0A0D2L6J7"/>
<dbReference type="InterPro" id="IPR001680">
    <property type="entry name" value="WD40_rpt"/>
</dbReference>
<dbReference type="GO" id="GO:0008252">
    <property type="term" value="F:nucleotidase activity"/>
    <property type="evidence" value="ECO:0007669"/>
    <property type="project" value="TreeGrafter"/>
</dbReference>
<evidence type="ECO:0000313" key="6">
    <source>
        <dbReference type="EMBL" id="KJA22592.1"/>
    </source>
</evidence>
<dbReference type="SMART" id="SM00256">
    <property type="entry name" value="FBOX"/>
    <property type="match status" value="1"/>
</dbReference>
<dbReference type="EMBL" id="KN817549">
    <property type="protein sequence ID" value="KJA22592.1"/>
    <property type="molecule type" value="Genomic_DNA"/>
</dbReference>
<dbReference type="InterPro" id="IPR052791">
    <property type="entry name" value="SSM1_domain"/>
</dbReference>
<dbReference type="SUPFAM" id="SSF50978">
    <property type="entry name" value="WD40 repeat-like"/>
    <property type="match status" value="1"/>
</dbReference>
<evidence type="ECO:0000256" key="2">
    <source>
        <dbReference type="ARBA" id="ARBA00022737"/>
    </source>
</evidence>
<dbReference type="OrthoDB" id="1065058at2759"/>
<keyword evidence="1 3" id="KW-0853">WD repeat</keyword>
<feature type="compositionally biased region" description="Low complexity" evidence="4">
    <location>
        <begin position="215"/>
        <end position="230"/>
    </location>
</feature>
<dbReference type="STRING" id="945553.A0A0D2L6J7"/>
<dbReference type="InterPro" id="IPR036047">
    <property type="entry name" value="F-box-like_dom_sf"/>
</dbReference>
<dbReference type="GO" id="GO:0006206">
    <property type="term" value="P:pyrimidine nucleobase metabolic process"/>
    <property type="evidence" value="ECO:0007669"/>
    <property type="project" value="TreeGrafter"/>
</dbReference>
<dbReference type="InterPro" id="IPR001810">
    <property type="entry name" value="F-box_dom"/>
</dbReference>
<feature type="compositionally biased region" description="Low complexity" evidence="4">
    <location>
        <begin position="19"/>
        <end position="49"/>
    </location>
</feature>
<dbReference type="SMART" id="SM00320">
    <property type="entry name" value="WD40"/>
    <property type="match status" value="3"/>
</dbReference>
<dbReference type="Gene3D" id="1.20.1280.50">
    <property type="match status" value="1"/>
</dbReference>
<dbReference type="Proteomes" id="UP000054270">
    <property type="component" value="Unassembled WGS sequence"/>
</dbReference>